<proteinExistence type="predicted"/>
<comment type="caution">
    <text evidence="3">The sequence shown here is derived from an EMBL/GenBank/DDBJ whole genome shotgun (WGS) entry which is preliminary data.</text>
</comment>
<evidence type="ECO:0000259" key="2">
    <source>
        <dbReference type="Pfam" id="PF12770"/>
    </source>
</evidence>
<organism evidence="3 4">
    <name type="scientific">Virgisporangium aliadipatigenens</name>
    <dbReference type="NCBI Taxonomy" id="741659"/>
    <lineage>
        <taxon>Bacteria</taxon>
        <taxon>Bacillati</taxon>
        <taxon>Actinomycetota</taxon>
        <taxon>Actinomycetes</taxon>
        <taxon>Micromonosporales</taxon>
        <taxon>Micromonosporaceae</taxon>
        <taxon>Virgisporangium</taxon>
    </lineage>
</organism>
<gene>
    <name evidence="3" type="ORF">Val02_85590</name>
</gene>
<dbReference type="InterPro" id="IPR004155">
    <property type="entry name" value="PBS_lyase_HEAT"/>
</dbReference>
<dbReference type="InterPro" id="IPR024983">
    <property type="entry name" value="CHAT_dom"/>
</dbReference>
<dbReference type="Gene3D" id="1.25.10.10">
    <property type="entry name" value="Leucine-rich Repeat Variant"/>
    <property type="match status" value="1"/>
</dbReference>
<evidence type="ECO:0000313" key="3">
    <source>
        <dbReference type="EMBL" id="GIJ51673.1"/>
    </source>
</evidence>
<dbReference type="RefSeq" id="WP_203905068.1">
    <property type="nucleotide sequence ID" value="NZ_BOPF01000052.1"/>
</dbReference>
<dbReference type="Proteomes" id="UP000619260">
    <property type="component" value="Unassembled WGS sequence"/>
</dbReference>
<dbReference type="InterPro" id="IPR011989">
    <property type="entry name" value="ARM-like"/>
</dbReference>
<dbReference type="SUPFAM" id="SSF48371">
    <property type="entry name" value="ARM repeat"/>
    <property type="match status" value="1"/>
</dbReference>
<dbReference type="SMART" id="SM00567">
    <property type="entry name" value="EZ_HEAT"/>
    <property type="match status" value="3"/>
</dbReference>
<feature type="domain" description="CHAT" evidence="2">
    <location>
        <begin position="1096"/>
        <end position="1407"/>
    </location>
</feature>
<feature type="compositionally biased region" description="Basic and acidic residues" evidence="1">
    <location>
        <begin position="918"/>
        <end position="928"/>
    </location>
</feature>
<reference evidence="3" key="1">
    <citation type="submission" date="2021-01" db="EMBL/GenBank/DDBJ databases">
        <title>Whole genome shotgun sequence of Virgisporangium aliadipatigenens NBRC 105644.</title>
        <authorList>
            <person name="Komaki H."/>
            <person name="Tamura T."/>
        </authorList>
    </citation>
    <scope>NUCLEOTIDE SEQUENCE</scope>
    <source>
        <strain evidence="3">NBRC 105644</strain>
    </source>
</reference>
<dbReference type="EMBL" id="BOPF01000052">
    <property type="protein sequence ID" value="GIJ51673.1"/>
    <property type="molecule type" value="Genomic_DNA"/>
</dbReference>
<dbReference type="Pfam" id="PF12770">
    <property type="entry name" value="CHAT"/>
    <property type="match status" value="1"/>
</dbReference>
<protein>
    <recommendedName>
        <fullName evidence="2">CHAT domain-containing protein</fullName>
    </recommendedName>
</protein>
<evidence type="ECO:0000313" key="4">
    <source>
        <dbReference type="Proteomes" id="UP000619260"/>
    </source>
</evidence>
<accession>A0A8J4DVZ3</accession>
<feature type="compositionally biased region" description="Polar residues" evidence="1">
    <location>
        <begin position="929"/>
        <end position="941"/>
    </location>
</feature>
<dbReference type="InterPro" id="IPR016024">
    <property type="entry name" value="ARM-type_fold"/>
</dbReference>
<dbReference type="Pfam" id="PF13646">
    <property type="entry name" value="HEAT_2"/>
    <property type="match status" value="1"/>
</dbReference>
<name>A0A8J4DVZ3_9ACTN</name>
<feature type="region of interest" description="Disordered" evidence="1">
    <location>
        <begin position="916"/>
        <end position="944"/>
    </location>
</feature>
<dbReference type="SUPFAM" id="SSF69322">
    <property type="entry name" value="Tricorn protease domain 2"/>
    <property type="match status" value="1"/>
</dbReference>
<keyword evidence="4" id="KW-1185">Reference proteome</keyword>
<sequence length="1415" mass="151165">MSPDLLTPVTTFDLIGSTDEIIGISPDAELALARTPGAHFSAYVVNFSGSLCATVEQSGTVIKAALSSDGREILTAAASSDGSNRLHLYGIDASQPAAVPAGTLAMAGLADAEWLPDGSVVAAGHTDGLVWTVVSRPGDPAGPVVALAHFPEVRELRCMTGCIAVWWRADEHDWHGRISTYPLESGPGGGRVARRPLLTIDNPRPGAMALISADGRHAIDPLADALWSADATGGEPRQGRAGESGMRAVVGGNCIAFKGWGRTSGSVDFRHLSVDGSMPWGGSWHVGKVDALRIAVATGGTFVAVRQGTTVRVVRLTDADILSMYDTDDSTSNAAVSRVGTRRLDAAVPHLAQLVRQRPTVAAAAVQALERIGSDSAHEALLQAGPDEPHAQDVLLRMEAARLTDMIRCALGRRHRAAVRAAARLLVRRTDPVMVEELCALLEDREPAVRADAAAALAARADPGTLPALVAAIGDPNDQVARHAWHATLATLPSGPLESVWPDSEVLTATGPYLASVIRTGLTASPSDDAGAARVIKAIAARLVHPPYGADQVLNALTRLGHGGRHREAAIVLCMLAAQRAADRGEGDTARAFWFQAAADAVTADAPEVVWRAHMAVGDLFATAQQWRAAEGSYAAAERVIDRMWARLLGAPNDRHFFAGKAHLYEQAMLCRLRLGRAACALDTLEKAKTRYLGDLIARRHSRPDAALTRTSEEFWRESGQRRPLFNGGTSAPSGDADIAGSEIVDVTLDPPATPDETLPAGLAALTDALGRTIDRDPPPPIIMVRDIWTVAALLHSGGYRSSSANEVRDAVGDLDDALTELRAVVDNGDRDGSQSAVQRCRDAAAALSRVTAAAGPPPWSDDVSTPAPGWTLREFRGWERDFVTGRSAVAENLATALHEATAFVTGRTAVWTRGPRTAREARTDADSLQHSARTARTSLEPNPAGSPFAAAGPFFTAATPGTSAGAAGHITPHPTATTALETRQHPRWQYAIRIARGETVGTAEAARLLLRAPGTAVVEFALTRSGTVIYAIAEGADLNNSPLPRTTGWAAPTVFTVPEVTSLDLEQRIFGPAGWMHAYGRRATDEHSWKRTTDDCLRWLYGALFRPLTPWLKVHGITKLLIVPHRALHLLPVSAWYDRRGRRRRYVSDRFDVSYTPSLTLLDICRQRADATDTTVPRRPLVLLDPTRDLPMARLDALAVRPAPAANRILAGSRATTDRWIRAAADANPCHYAGHAGYRRDDPLESRIELADGALTLGNLFDGRVPVPAGADIALSGCETAMSDHQNPADEYLGIASGFLFAGAATVLSTQWAIADEPASLLVDRFYAQLRNTNPPRALRNAQRALRGASRSDLYQLIDRASRQANSEILDAHARQRLAAKRSALRNAEIDYAHPVHWAAYTLTGSGLSPLPEH</sequence>
<evidence type="ECO:0000256" key="1">
    <source>
        <dbReference type="SAM" id="MobiDB-lite"/>
    </source>
</evidence>